<dbReference type="AlphaFoldDB" id="A0A3S9SWK4"/>
<name>A0A3S9SWK4_9FIRM</name>
<proteinExistence type="predicted"/>
<evidence type="ECO:0000313" key="2">
    <source>
        <dbReference type="EMBL" id="AZR72665.1"/>
    </source>
</evidence>
<dbReference type="EMBL" id="CP016379">
    <property type="protein sequence ID" value="AZR72665.1"/>
    <property type="molecule type" value="Genomic_DNA"/>
</dbReference>
<accession>A0A3S9SWK4</accession>
<organism evidence="2 3">
    <name type="scientific">Anoxybacter fermentans</name>
    <dbReference type="NCBI Taxonomy" id="1323375"/>
    <lineage>
        <taxon>Bacteria</taxon>
        <taxon>Bacillati</taxon>
        <taxon>Bacillota</taxon>
        <taxon>Clostridia</taxon>
        <taxon>Halanaerobiales</taxon>
        <taxon>Anoxybacter</taxon>
    </lineage>
</organism>
<dbReference type="OrthoDB" id="2110692at2"/>
<keyword evidence="3" id="KW-1185">Reference proteome</keyword>
<protein>
    <recommendedName>
        <fullName evidence="1">Transposase IS204/IS1001/IS1096/IS1165 DDE domain-containing protein</fullName>
    </recommendedName>
</protein>
<dbReference type="Pfam" id="PF01610">
    <property type="entry name" value="DDE_Tnp_ISL3"/>
    <property type="match status" value="1"/>
</dbReference>
<sequence>MSLLLQKRAEELTDEDHEKLIELFELSPALEKAWELKEEFRDLLQLDDVKEATRALKRRYKEVIKSKLIPFYQVKKIIQR</sequence>
<evidence type="ECO:0000259" key="1">
    <source>
        <dbReference type="Pfam" id="PF01610"/>
    </source>
</evidence>
<reference evidence="2 3" key="1">
    <citation type="submission" date="2016-07" db="EMBL/GenBank/DDBJ databases">
        <title>Genome and transcriptome analysis of iron-reducing fermentative bacteria Anoxybacter fermentans.</title>
        <authorList>
            <person name="Zeng X."/>
            <person name="Shao Z."/>
        </authorList>
    </citation>
    <scope>NUCLEOTIDE SEQUENCE [LARGE SCALE GENOMIC DNA]</scope>
    <source>
        <strain evidence="2 3">DY22613</strain>
    </source>
</reference>
<dbReference type="KEGG" id="aft:BBF96_04230"/>
<evidence type="ECO:0000313" key="3">
    <source>
        <dbReference type="Proteomes" id="UP000267250"/>
    </source>
</evidence>
<gene>
    <name evidence="2" type="ORF">BBF96_04230</name>
</gene>
<dbReference type="InterPro" id="IPR002560">
    <property type="entry name" value="Transposase_DDE"/>
</dbReference>
<dbReference type="Proteomes" id="UP000267250">
    <property type="component" value="Chromosome"/>
</dbReference>
<feature type="domain" description="Transposase IS204/IS1001/IS1096/IS1165 DDE" evidence="1">
    <location>
        <begin position="4"/>
        <end position="80"/>
    </location>
</feature>